<evidence type="ECO:0000313" key="2">
    <source>
        <dbReference type="EMBL" id="KAF9778993.1"/>
    </source>
</evidence>
<feature type="compositionally biased region" description="Polar residues" evidence="1">
    <location>
        <begin position="142"/>
        <end position="156"/>
    </location>
</feature>
<feature type="compositionally biased region" description="Low complexity" evidence="1">
    <location>
        <begin position="126"/>
        <end position="141"/>
    </location>
</feature>
<reference evidence="2" key="2">
    <citation type="submission" date="2020-11" db="EMBL/GenBank/DDBJ databases">
        <authorList>
            <consortium name="DOE Joint Genome Institute"/>
            <person name="Kuo A."/>
            <person name="Miyauchi S."/>
            <person name="Kiss E."/>
            <person name="Drula E."/>
            <person name="Kohler A."/>
            <person name="Sanchez-Garcia M."/>
            <person name="Andreopoulos B."/>
            <person name="Barry K.W."/>
            <person name="Bonito G."/>
            <person name="Buee M."/>
            <person name="Carver A."/>
            <person name="Chen C."/>
            <person name="Cichocki N."/>
            <person name="Clum A."/>
            <person name="Culley D."/>
            <person name="Crous P.W."/>
            <person name="Fauchery L."/>
            <person name="Girlanda M."/>
            <person name="Hayes R."/>
            <person name="Keri Z."/>
            <person name="Labutti K."/>
            <person name="Lipzen A."/>
            <person name="Lombard V."/>
            <person name="Magnuson J."/>
            <person name="Maillard F."/>
            <person name="Morin E."/>
            <person name="Murat C."/>
            <person name="Nolan M."/>
            <person name="Ohm R."/>
            <person name="Pangilinan J."/>
            <person name="Pereira M."/>
            <person name="Perotto S."/>
            <person name="Peter M."/>
            <person name="Riley R."/>
            <person name="Sitrit Y."/>
            <person name="Stielow B."/>
            <person name="Szollosi G."/>
            <person name="Zifcakova L."/>
            <person name="Stursova M."/>
            <person name="Spatafora J.W."/>
            <person name="Tedersoo L."/>
            <person name="Vaario L.-M."/>
            <person name="Yamada A."/>
            <person name="Yan M."/>
            <person name="Wang P."/>
            <person name="Xu J."/>
            <person name="Bruns T."/>
            <person name="Baldrian P."/>
            <person name="Vilgalys R."/>
            <person name="Henrissat B."/>
            <person name="Grigoriev I.V."/>
            <person name="Hibbett D."/>
            <person name="Nagy L.G."/>
            <person name="Martin F.M."/>
        </authorList>
    </citation>
    <scope>NUCLEOTIDE SEQUENCE</scope>
    <source>
        <strain evidence="2">UH-Tt-Lm1</strain>
    </source>
</reference>
<reference evidence="2" key="1">
    <citation type="journal article" date="2020" name="Nat. Commun.">
        <title>Large-scale genome sequencing of mycorrhizal fungi provides insights into the early evolution of symbiotic traits.</title>
        <authorList>
            <person name="Miyauchi S."/>
            <person name="Kiss E."/>
            <person name="Kuo A."/>
            <person name="Drula E."/>
            <person name="Kohler A."/>
            <person name="Sanchez-Garcia M."/>
            <person name="Morin E."/>
            <person name="Andreopoulos B."/>
            <person name="Barry K.W."/>
            <person name="Bonito G."/>
            <person name="Buee M."/>
            <person name="Carver A."/>
            <person name="Chen C."/>
            <person name="Cichocki N."/>
            <person name="Clum A."/>
            <person name="Culley D."/>
            <person name="Crous P.W."/>
            <person name="Fauchery L."/>
            <person name="Girlanda M."/>
            <person name="Hayes R.D."/>
            <person name="Keri Z."/>
            <person name="LaButti K."/>
            <person name="Lipzen A."/>
            <person name="Lombard V."/>
            <person name="Magnuson J."/>
            <person name="Maillard F."/>
            <person name="Murat C."/>
            <person name="Nolan M."/>
            <person name="Ohm R.A."/>
            <person name="Pangilinan J."/>
            <person name="Pereira M.F."/>
            <person name="Perotto S."/>
            <person name="Peter M."/>
            <person name="Pfister S."/>
            <person name="Riley R."/>
            <person name="Sitrit Y."/>
            <person name="Stielow J.B."/>
            <person name="Szollosi G."/>
            <person name="Zifcakova L."/>
            <person name="Stursova M."/>
            <person name="Spatafora J.W."/>
            <person name="Tedersoo L."/>
            <person name="Vaario L.M."/>
            <person name="Yamada A."/>
            <person name="Yan M."/>
            <person name="Wang P."/>
            <person name="Xu J."/>
            <person name="Bruns T."/>
            <person name="Baldrian P."/>
            <person name="Vilgalys R."/>
            <person name="Dunand C."/>
            <person name="Henrissat B."/>
            <person name="Grigoriev I.V."/>
            <person name="Hibbett D."/>
            <person name="Nagy L.G."/>
            <person name="Martin F.M."/>
        </authorList>
    </citation>
    <scope>NUCLEOTIDE SEQUENCE</scope>
    <source>
        <strain evidence="2">UH-Tt-Lm1</strain>
    </source>
</reference>
<organism evidence="2 3">
    <name type="scientific">Thelephora terrestris</name>
    <dbReference type="NCBI Taxonomy" id="56493"/>
    <lineage>
        <taxon>Eukaryota</taxon>
        <taxon>Fungi</taxon>
        <taxon>Dikarya</taxon>
        <taxon>Basidiomycota</taxon>
        <taxon>Agaricomycotina</taxon>
        <taxon>Agaricomycetes</taxon>
        <taxon>Thelephorales</taxon>
        <taxon>Thelephoraceae</taxon>
        <taxon>Thelephora</taxon>
    </lineage>
</organism>
<dbReference type="OrthoDB" id="3253876at2759"/>
<protein>
    <submittedName>
        <fullName evidence="2">Uncharacterized protein</fullName>
    </submittedName>
</protein>
<feature type="compositionally biased region" description="Polar residues" evidence="1">
    <location>
        <begin position="100"/>
        <end position="112"/>
    </location>
</feature>
<feature type="compositionally biased region" description="Polar residues" evidence="1">
    <location>
        <begin position="1"/>
        <end position="25"/>
    </location>
</feature>
<accession>A0A9P6H5K1</accession>
<comment type="caution">
    <text evidence="2">The sequence shown here is derived from an EMBL/GenBank/DDBJ whole genome shotgun (WGS) entry which is preliminary data.</text>
</comment>
<sequence>MYGSYNSPPPELSNNPFLEHTSNPLTRYPDVGSYTSPTDPQFTSWSGQPNGVPQQQGYNTYNPQAGQQPYATGWSVGSPTYQTQGSGFGYPQQTGGGTRFQPSSSFGQQLSSAMDVGGFVQGGPGYQQQPQQQFTPGYGTPNGYNPTGGIPNQIQTSPPPYQQAINSGYLSEFDPYGSIGQGGWDRPQQSQQPQQQQGGGLTNGGALNSQSDLHPREFIQKYKAELEAWDSYSWKQLMNSFESLSRAWERRMHELDMRVKQLSTSWSVAGQHELAEYKNVLKDSESSFCQSILPLVSLSHPLTFLLASVAASAYQLKEALQGYRQSTDMASKRRVREAVNAALRSLPEYPSPNY</sequence>
<name>A0A9P6H5K1_9AGAM</name>
<feature type="compositionally biased region" description="Polar residues" evidence="1">
    <location>
        <begin position="33"/>
        <end position="85"/>
    </location>
</feature>
<evidence type="ECO:0000256" key="1">
    <source>
        <dbReference type="SAM" id="MobiDB-lite"/>
    </source>
</evidence>
<dbReference type="EMBL" id="WIUZ02000021">
    <property type="protein sequence ID" value="KAF9778993.1"/>
    <property type="molecule type" value="Genomic_DNA"/>
</dbReference>
<keyword evidence="3" id="KW-1185">Reference proteome</keyword>
<feature type="region of interest" description="Disordered" evidence="1">
    <location>
        <begin position="1"/>
        <end position="210"/>
    </location>
</feature>
<evidence type="ECO:0000313" key="3">
    <source>
        <dbReference type="Proteomes" id="UP000736335"/>
    </source>
</evidence>
<dbReference type="Proteomes" id="UP000736335">
    <property type="component" value="Unassembled WGS sequence"/>
</dbReference>
<gene>
    <name evidence="2" type="ORF">BJ322DRAFT_1101935</name>
</gene>
<proteinExistence type="predicted"/>
<dbReference type="AlphaFoldDB" id="A0A9P6H5K1"/>
<feature type="compositionally biased region" description="Low complexity" evidence="1">
    <location>
        <begin position="187"/>
        <end position="196"/>
    </location>
</feature>